<dbReference type="InterPro" id="IPR004314">
    <property type="entry name" value="Neprosin"/>
</dbReference>
<evidence type="ECO:0000259" key="2">
    <source>
        <dbReference type="PROSITE" id="PS52045"/>
    </source>
</evidence>
<dbReference type="InterPro" id="IPR053168">
    <property type="entry name" value="Glutamic_endopeptidase"/>
</dbReference>
<feature type="domain" description="Neprosin PEP catalytic" evidence="2">
    <location>
        <begin position="5"/>
        <end position="283"/>
    </location>
</feature>
<dbReference type="PROSITE" id="PS52045">
    <property type="entry name" value="NEPROSIN_PEP_CD"/>
    <property type="match status" value="1"/>
</dbReference>
<dbReference type="PANTHER" id="PTHR31589:SF110">
    <property type="entry name" value="PROTEIN, PUTATIVE (DUF239)-RELATED"/>
    <property type="match status" value="1"/>
</dbReference>
<feature type="region of interest" description="Disordered" evidence="1">
    <location>
        <begin position="1"/>
        <end position="25"/>
    </location>
</feature>
<proteinExistence type="predicted"/>
<protein>
    <recommendedName>
        <fullName evidence="2">Neprosin PEP catalytic domain-containing protein</fullName>
    </recommendedName>
</protein>
<comment type="caution">
    <text evidence="3">The sequence shown here is derived from an EMBL/GenBank/DDBJ whole genome shotgun (WGS) entry which is preliminary data.</text>
</comment>
<dbReference type="EMBL" id="JAINDJ010000008">
    <property type="protein sequence ID" value="KAG9440827.1"/>
    <property type="molecule type" value="Genomic_DNA"/>
</dbReference>
<evidence type="ECO:0000313" key="4">
    <source>
        <dbReference type="Proteomes" id="UP000825729"/>
    </source>
</evidence>
<dbReference type="Proteomes" id="UP000825729">
    <property type="component" value="Unassembled WGS sequence"/>
</dbReference>
<gene>
    <name evidence="3" type="ORF">H6P81_020992</name>
</gene>
<organism evidence="3 4">
    <name type="scientific">Aristolochia fimbriata</name>
    <name type="common">White veined hardy Dutchman's pipe vine</name>
    <dbReference type="NCBI Taxonomy" id="158543"/>
    <lineage>
        <taxon>Eukaryota</taxon>
        <taxon>Viridiplantae</taxon>
        <taxon>Streptophyta</taxon>
        <taxon>Embryophyta</taxon>
        <taxon>Tracheophyta</taxon>
        <taxon>Spermatophyta</taxon>
        <taxon>Magnoliopsida</taxon>
        <taxon>Magnoliidae</taxon>
        <taxon>Piperales</taxon>
        <taxon>Aristolochiaceae</taxon>
        <taxon>Aristolochia</taxon>
    </lineage>
</organism>
<feature type="region of interest" description="Disordered" evidence="1">
    <location>
        <begin position="48"/>
        <end position="67"/>
    </location>
</feature>
<evidence type="ECO:0000256" key="1">
    <source>
        <dbReference type="SAM" id="MobiDB-lite"/>
    </source>
</evidence>
<dbReference type="Pfam" id="PF03080">
    <property type="entry name" value="Neprosin"/>
    <property type="match status" value="1"/>
</dbReference>
<dbReference type="PANTHER" id="PTHR31589">
    <property type="entry name" value="PROTEIN, PUTATIVE (DUF239)-RELATED-RELATED"/>
    <property type="match status" value="1"/>
</dbReference>
<accession>A0AAV7DW33</accession>
<reference evidence="3 4" key="1">
    <citation type="submission" date="2021-07" db="EMBL/GenBank/DDBJ databases">
        <title>The Aristolochia fimbriata genome: insights into angiosperm evolution, floral development and chemical biosynthesis.</title>
        <authorList>
            <person name="Jiao Y."/>
        </authorList>
    </citation>
    <scope>NUCLEOTIDE SEQUENCE [LARGE SCALE GENOMIC DNA]</scope>
    <source>
        <strain evidence="3">IBCAS-2021</strain>
        <tissue evidence="3">Leaf</tissue>
    </source>
</reference>
<sequence>MRPSYIPKAKKAKTPKHEAPEMGLSGSGCPLGTVPILRNKVTQLRRTKSFPRAGSRATAEDDEQGYHVDPQGFGDHLARLFIFWTTLIGDSVCFRVQRDGYNRTGCWNLECPGFVQVNRKIPIGIAIQSTAIYGGQQHDILLVYKDPEGGDWCLAMGDDGSKNNGVTTGQSPSSAVLRSSFGEERFLRRKTPPTLRWAAAISRRLREGLLHEADGGGGEEDSPGRCSLEYRAHWVNPSWSRSHGSGRLGVSLLNSYTGRHYDCPAKAIDGDINVKRVGVAEEQKLRKIVLFPAREATGEGKDS</sequence>
<keyword evidence="4" id="KW-1185">Reference proteome</keyword>
<evidence type="ECO:0000313" key="3">
    <source>
        <dbReference type="EMBL" id="KAG9440827.1"/>
    </source>
</evidence>
<name>A0AAV7DW33_ARIFI</name>
<dbReference type="AlphaFoldDB" id="A0AAV7DW33"/>